<reference evidence="2 3" key="1">
    <citation type="journal article" date="2019" name="Int. J. Syst. Evol. Microbiol.">
        <title>The Global Catalogue of Microorganisms (GCM) 10K type strain sequencing project: providing services to taxonomists for standard genome sequencing and annotation.</title>
        <authorList>
            <consortium name="The Broad Institute Genomics Platform"/>
            <consortium name="The Broad Institute Genome Sequencing Center for Infectious Disease"/>
            <person name="Wu L."/>
            <person name="Ma J."/>
        </authorList>
    </citation>
    <scope>NUCLEOTIDE SEQUENCE [LARGE SCALE GENOMIC DNA]</scope>
    <source>
        <strain evidence="2 3">JCM 15478</strain>
    </source>
</reference>
<dbReference type="PROSITE" id="PS51257">
    <property type="entry name" value="PROKAR_LIPOPROTEIN"/>
    <property type="match status" value="1"/>
</dbReference>
<feature type="compositionally biased region" description="Basic and acidic residues" evidence="1">
    <location>
        <begin position="71"/>
        <end position="82"/>
    </location>
</feature>
<proteinExistence type="predicted"/>
<evidence type="ECO:0000256" key="1">
    <source>
        <dbReference type="SAM" id="MobiDB-lite"/>
    </source>
</evidence>
<dbReference type="EMBL" id="BAAAPE010000013">
    <property type="protein sequence ID" value="GAA2090804.1"/>
    <property type="molecule type" value="Genomic_DNA"/>
</dbReference>
<protein>
    <submittedName>
        <fullName evidence="2">Uncharacterized protein</fullName>
    </submittedName>
</protein>
<accession>A0ABN2WFS5</accession>
<organism evidence="2 3">
    <name type="scientific">Streptomyces albiaxialis</name>
    <dbReference type="NCBI Taxonomy" id="329523"/>
    <lineage>
        <taxon>Bacteria</taxon>
        <taxon>Bacillati</taxon>
        <taxon>Actinomycetota</taxon>
        <taxon>Actinomycetes</taxon>
        <taxon>Kitasatosporales</taxon>
        <taxon>Streptomycetaceae</taxon>
        <taxon>Streptomyces</taxon>
    </lineage>
</organism>
<gene>
    <name evidence="2" type="ORF">GCM10009801_56020</name>
</gene>
<dbReference type="Proteomes" id="UP001500016">
    <property type="component" value="Unassembled WGS sequence"/>
</dbReference>
<comment type="caution">
    <text evidence="2">The sequence shown here is derived from an EMBL/GenBank/DDBJ whole genome shotgun (WGS) entry which is preliminary data.</text>
</comment>
<name>A0ABN2WFS5_9ACTN</name>
<feature type="region of interest" description="Disordered" evidence="1">
    <location>
        <begin position="71"/>
        <end position="91"/>
    </location>
</feature>
<evidence type="ECO:0000313" key="2">
    <source>
        <dbReference type="EMBL" id="GAA2090804.1"/>
    </source>
</evidence>
<evidence type="ECO:0000313" key="3">
    <source>
        <dbReference type="Proteomes" id="UP001500016"/>
    </source>
</evidence>
<keyword evidence="3" id="KW-1185">Reference proteome</keyword>
<sequence>MGARLRDLAERLDPASFELLLKLMSGVNAAFACRNEPIDIQMTPEERALYTPVLERELVALLELASVPPERVHTETVSERPRHASWPYVVP</sequence>